<protein>
    <submittedName>
        <fullName evidence="6">POT1</fullName>
    </submittedName>
</protein>
<dbReference type="Gene3D" id="2.40.50.140">
    <property type="entry name" value="Nucleic acid-binding proteins"/>
    <property type="match status" value="2"/>
</dbReference>
<dbReference type="GO" id="GO:0000783">
    <property type="term" value="C:nuclear telomere cap complex"/>
    <property type="evidence" value="ECO:0007669"/>
    <property type="project" value="TreeGrafter"/>
</dbReference>
<dbReference type="AlphaFoldDB" id="A0A7J7ITS4"/>
<evidence type="ECO:0000313" key="6">
    <source>
        <dbReference type="EMBL" id="KAF6016936.1"/>
    </source>
</evidence>
<comment type="subcellular location">
    <subcellularLocation>
        <location evidence="1">Chromosome</location>
        <location evidence="1">Telomere</location>
    </subcellularLocation>
</comment>
<keyword evidence="7" id="KW-1185">Reference proteome</keyword>
<keyword evidence="4" id="KW-0238">DNA-binding</keyword>
<dbReference type="GO" id="GO:0016233">
    <property type="term" value="P:telomere capping"/>
    <property type="evidence" value="ECO:0007669"/>
    <property type="project" value="TreeGrafter"/>
</dbReference>
<dbReference type="Proteomes" id="UP000593567">
    <property type="component" value="Unassembled WGS sequence"/>
</dbReference>
<feature type="domain" description="Telomeric single stranded DNA binding POT1/Cdc13" evidence="5">
    <location>
        <begin position="15"/>
        <end position="154"/>
    </location>
</feature>
<evidence type="ECO:0000313" key="7">
    <source>
        <dbReference type="Proteomes" id="UP000593567"/>
    </source>
</evidence>
<dbReference type="SMART" id="SM00976">
    <property type="entry name" value="Telo_bind"/>
    <property type="match status" value="1"/>
</dbReference>
<dbReference type="GO" id="GO:0010521">
    <property type="term" value="F:telomerase inhibitor activity"/>
    <property type="evidence" value="ECO:0007669"/>
    <property type="project" value="TreeGrafter"/>
</dbReference>
<evidence type="ECO:0000256" key="4">
    <source>
        <dbReference type="ARBA" id="ARBA00023125"/>
    </source>
</evidence>
<proteinExistence type="predicted"/>
<keyword evidence="2" id="KW-0158">Chromosome</keyword>
<dbReference type="PANTHER" id="PTHR14513">
    <property type="entry name" value="PROTECTION OF TELOMERES 1"/>
    <property type="match status" value="1"/>
</dbReference>
<dbReference type="Pfam" id="PF02765">
    <property type="entry name" value="POT1"/>
    <property type="match status" value="1"/>
</dbReference>
<dbReference type="InterPro" id="IPR011564">
    <property type="entry name" value="Telomer_end-bd_POT1/Cdc13"/>
</dbReference>
<evidence type="ECO:0000256" key="3">
    <source>
        <dbReference type="ARBA" id="ARBA00022895"/>
    </source>
</evidence>
<organism evidence="6 7">
    <name type="scientific">Bugula neritina</name>
    <name type="common">Brown bryozoan</name>
    <name type="synonym">Sertularia neritina</name>
    <dbReference type="NCBI Taxonomy" id="10212"/>
    <lineage>
        <taxon>Eukaryota</taxon>
        <taxon>Metazoa</taxon>
        <taxon>Spiralia</taxon>
        <taxon>Lophotrochozoa</taxon>
        <taxon>Bryozoa</taxon>
        <taxon>Gymnolaemata</taxon>
        <taxon>Cheilostomatida</taxon>
        <taxon>Flustrina</taxon>
        <taxon>Buguloidea</taxon>
        <taxon>Bugulidae</taxon>
        <taxon>Bugula</taxon>
    </lineage>
</organism>
<evidence type="ECO:0000256" key="1">
    <source>
        <dbReference type="ARBA" id="ARBA00004574"/>
    </source>
</evidence>
<sequence>MTTTHVNRACFEFTYTPLEDLSTTKCSQVHIFGVVKSCRCANQTTRGTSYYTTVVLHNKALYTQRCQFSVSIFSNTASDLPKCQVGDILRLNYVMVDKFRNTTNGKMQMHGRGQWVLFSLESRTLKCNASSPPLSQDLTVEEQNMIVELRNWRDVMYGECVAVVSTRGNQCPPIRIDDCTSLSQMKLGRYMHLKGLVVDKDVLTLSTVNVCSVKIMDGTLPNLECEPQNLVLNNSFNQLLPAKYAVSIVAYGPQATAVSQCELGSYYLFANVHCSVHKFSGKPKLYLHQENELPAYSAI</sequence>
<dbReference type="InterPro" id="IPR012340">
    <property type="entry name" value="NA-bd_OB-fold"/>
</dbReference>
<evidence type="ECO:0000259" key="5">
    <source>
        <dbReference type="SMART" id="SM00976"/>
    </source>
</evidence>
<dbReference type="GO" id="GO:0098505">
    <property type="term" value="F:G-rich strand telomeric DNA binding"/>
    <property type="evidence" value="ECO:0007669"/>
    <property type="project" value="TreeGrafter"/>
</dbReference>
<gene>
    <name evidence="6" type="ORF">EB796_024745</name>
</gene>
<keyword evidence="3" id="KW-0779">Telomere</keyword>
<name>A0A7J7ITS4_BUGNE</name>
<dbReference type="InterPro" id="IPR028389">
    <property type="entry name" value="POT1"/>
</dbReference>
<dbReference type="PANTHER" id="PTHR14513:SF0">
    <property type="entry name" value="PROTECTION OF TELOMERES PROTEIN 1"/>
    <property type="match status" value="1"/>
</dbReference>
<accession>A0A7J7ITS4</accession>
<comment type="caution">
    <text evidence="6">The sequence shown here is derived from an EMBL/GenBank/DDBJ whole genome shotgun (WGS) entry which is preliminary data.</text>
</comment>
<dbReference type="GO" id="GO:0032210">
    <property type="term" value="P:regulation of telomere maintenance via telomerase"/>
    <property type="evidence" value="ECO:0007669"/>
    <property type="project" value="TreeGrafter"/>
</dbReference>
<dbReference type="EMBL" id="VXIV02003449">
    <property type="protein sequence ID" value="KAF6016936.1"/>
    <property type="molecule type" value="Genomic_DNA"/>
</dbReference>
<evidence type="ECO:0000256" key="2">
    <source>
        <dbReference type="ARBA" id="ARBA00022454"/>
    </source>
</evidence>
<reference evidence="6" key="1">
    <citation type="submission" date="2020-06" db="EMBL/GenBank/DDBJ databases">
        <title>Draft genome of Bugula neritina, a colonial animal packing powerful symbionts and potential medicines.</title>
        <authorList>
            <person name="Rayko M."/>
        </authorList>
    </citation>
    <scope>NUCLEOTIDE SEQUENCE [LARGE SCALE GENOMIC DNA]</scope>
    <source>
        <strain evidence="6">Kwan_BN1</strain>
    </source>
</reference>
<dbReference type="SUPFAM" id="SSF50249">
    <property type="entry name" value="Nucleic acid-binding proteins"/>
    <property type="match status" value="1"/>
</dbReference>
<dbReference type="OrthoDB" id="2186770at2759"/>